<proteinExistence type="inferred from homology"/>
<dbReference type="PANTHER" id="PTHR15892">
    <property type="entry name" value="MITOCHONDRIAL RIBOSOMAL PROTEIN L30"/>
    <property type="match status" value="1"/>
</dbReference>
<feature type="domain" description="Large ribosomal subunit protein uL30-like ferredoxin-like fold" evidence="6">
    <location>
        <begin position="46"/>
        <end position="96"/>
    </location>
</feature>
<dbReference type="InParanoid" id="A0A5C3P7F4"/>
<dbReference type="STRING" id="1314778.A0A5C3P7F4"/>
<dbReference type="SUPFAM" id="SSF55129">
    <property type="entry name" value="Ribosomal protein L30p/L7e"/>
    <property type="match status" value="1"/>
</dbReference>
<gene>
    <name evidence="7" type="ORF">K466DRAFT_531498</name>
</gene>
<dbReference type="Gene3D" id="3.30.1390.20">
    <property type="entry name" value="Ribosomal protein L30, ferredoxin-like fold domain"/>
    <property type="match status" value="1"/>
</dbReference>
<dbReference type="EMBL" id="ML211573">
    <property type="protein sequence ID" value="TFK81683.1"/>
    <property type="molecule type" value="Genomic_DNA"/>
</dbReference>
<feature type="compositionally biased region" description="Polar residues" evidence="5">
    <location>
        <begin position="124"/>
        <end position="133"/>
    </location>
</feature>
<evidence type="ECO:0000313" key="7">
    <source>
        <dbReference type="EMBL" id="TFK81683.1"/>
    </source>
</evidence>
<name>A0A5C3P7F4_9APHY</name>
<organism evidence="7 8">
    <name type="scientific">Polyporus arcularius HHB13444</name>
    <dbReference type="NCBI Taxonomy" id="1314778"/>
    <lineage>
        <taxon>Eukaryota</taxon>
        <taxon>Fungi</taxon>
        <taxon>Dikarya</taxon>
        <taxon>Basidiomycota</taxon>
        <taxon>Agaricomycotina</taxon>
        <taxon>Agaricomycetes</taxon>
        <taxon>Polyporales</taxon>
        <taxon>Polyporaceae</taxon>
        <taxon>Polyporus</taxon>
    </lineage>
</organism>
<keyword evidence="3" id="KW-0687">Ribonucleoprotein</keyword>
<evidence type="ECO:0000256" key="2">
    <source>
        <dbReference type="ARBA" id="ARBA00022980"/>
    </source>
</evidence>
<sequence length="133" mass="14574">MFTAAASLRSCASSLAKAQCRRSLATSAASSTAQSSTTTGEPLTHYRITLRRSAISLPQNIKGTLEALGIHRRLQTVYHRHTPDIAGKILTVKELVTVENVPESAVRTKWEQRQERKAPRGYSVTGSKLQVDL</sequence>
<dbReference type="FunCoup" id="A0A5C3P7F4">
    <property type="interactions" value="248"/>
</dbReference>
<evidence type="ECO:0000256" key="1">
    <source>
        <dbReference type="ARBA" id="ARBA00007594"/>
    </source>
</evidence>
<dbReference type="Pfam" id="PF00327">
    <property type="entry name" value="Ribosomal_L30"/>
    <property type="match status" value="1"/>
</dbReference>
<dbReference type="GO" id="GO:0005739">
    <property type="term" value="C:mitochondrion"/>
    <property type="evidence" value="ECO:0007669"/>
    <property type="project" value="TreeGrafter"/>
</dbReference>
<dbReference type="InterPro" id="IPR016082">
    <property type="entry name" value="Ribosomal_uL30_ferredoxin-like"/>
</dbReference>
<dbReference type="NCBIfam" id="TIGR01308">
    <property type="entry name" value="rpmD_bact"/>
    <property type="match status" value="1"/>
</dbReference>
<evidence type="ECO:0000256" key="4">
    <source>
        <dbReference type="ARBA" id="ARBA00035281"/>
    </source>
</evidence>
<keyword evidence="2" id="KW-0689">Ribosomal protein</keyword>
<protein>
    <recommendedName>
        <fullName evidence="4">Large ribosomal subunit protein uL30m</fullName>
    </recommendedName>
</protein>
<comment type="similarity">
    <text evidence="1">Belongs to the universal ribosomal protein uL30 family.</text>
</comment>
<dbReference type="AlphaFoldDB" id="A0A5C3P7F4"/>
<dbReference type="CDD" id="cd01658">
    <property type="entry name" value="Ribosomal_L30"/>
    <property type="match status" value="1"/>
</dbReference>
<dbReference type="InterPro" id="IPR036919">
    <property type="entry name" value="Ribo_uL30_ferredoxin-like_sf"/>
</dbReference>
<dbReference type="GO" id="GO:0015934">
    <property type="term" value="C:large ribosomal subunit"/>
    <property type="evidence" value="ECO:0007669"/>
    <property type="project" value="InterPro"/>
</dbReference>
<dbReference type="Proteomes" id="UP000308197">
    <property type="component" value="Unassembled WGS sequence"/>
</dbReference>
<evidence type="ECO:0000313" key="8">
    <source>
        <dbReference type="Proteomes" id="UP000308197"/>
    </source>
</evidence>
<accession>A0A5C3P7F4</accession>
<reference evidence="7 8" key="1">
    <citation type="journal article" date="2019" name="Nat. Ecol. Evol.">
        <title>Megaphylogeny resolves global patterns of mushroom evolution.</title>
        <authorList>
            <person name="Varga T."/>
            <person name="Krizsan K."/>
            <person name="Foldi C."/>
            <person name="Dima B."/>
            <person name="Sanchez-Garcia M."/>
            <person name="Sanchez-Ramirez S."/>
            <person name="Szollosi G.J."/>
            <person name="Szarkandi J.G."/>
            <person name="Papp V."/>
            <person name="Albert L."/>
            <person name="Andreopoulos W."/>
            <person name="Angelini C."/>
            <person name="Antonin V."/>
            <person name="Barry K.W."/>
            <person name="Bougher N.L."/>
            <person name="Buchanan P."/>
            <person name="Buyck B."/>
            <person name="Bense V."/>
            <person name="Catcheside P."/>
            <person name="Chovatia M."/>
            <person name="Cooper J."/>
            <person name="Damon W."/>
            <person name="Desjardin D."/>
            <person name="Finy P."/>
            <person name="Geml J."/>
            <person name="Haridas S."/>
            <person name="Hughes K."/>
            <person name="Justo A."/>
            <person name="Karasinski D."/>
            <person name="Kautmanova I."/>
            <person name="Kiss B."/>
            <person name="Kocsube S."/>
            <person name="Kotiranta H."/>
            <person name="LaButti K.M."/>
            <person name="Lechner B.E."/>
            <person name="Liimatainen K."/>
            <person name="Lipzen A."/>
            <person name="Lukacs Z."/>
            <person name="Mihaltcheva S."/>
            <person name="Morgado L.N."/>
            <person name="Niskanen T."/>
            <person name="Noordeloos M.E."/>
            <person name="Ohm R.A."/>
            <person name="Ortiz-Santana B."/>
            <person name="Ovrebo C."/>
            <person name="Racz N."/>
            <person name="Riley R."/>
            <person name="Savchenko A."/>
            <person name="Shiryaev A."/>
            <person name="Soop K."/>
            <person name="Spirin V."/>
            <person name="Szebenyi C."/>
            <person name="Tomsovsky M."/>
            <person name="Tulloss R.E."/>
            <person name="Uehling J."/>
            <person name="Grigoriev I.V."/>
            <person name="Vagvolgyi C."/>
            <person name="Papp T."/>
            <person name="Martin F.M."/>
            <person name="Miettinen O."/>
            <person name="Hibbett D.S."/>
            <person name="Nagy L.G."/>
        </authorList>
    </citation>
    <scope>NUCLEOTIDE SEQUENCE [LARGE SCALE GENOMIC DNA]</scope>
    <source>
        <strain evidence="7 8">HHB13444</strain>
    </source>
</reference>
<dbReference type="GO" id="GO:0006412">
    <property type="term" value="P:translation"/>
    <property type="evidence" value="ECO:0007669"/>
    <property type="project" value="InterPro"/>
</dbReference>
<keyword evidence="8" id="KW-1185">Reference proteome</keyword>
<evidence type="ECO:0000256" key="5">
    <source>
        <dbReference type="SAM" id="MobiDB-lite"/>
    </source>
</evidence>
<dbReference type="PANTHER" id="PTHR15892:SF2">
    <property type="entry name" value="LARGE RIBOSOMAL SUBUNIT PROTEIN UL30M"/>
    <property type="match status" value="1"/>
</dbReference>
<evidence type="ECO:0000256" key="3">
    <source>
        <dbReference type="ARBA" id="ARBA00023274"/>
    </source>
</evidence>
<dbReference type="InterPro" id="IPR005996">
    <property type="entry name" value="Ribosomal_uL30_bac-type"/>
</dbReference>
<dbReference type="GO" id="GO:0003735">
    <property type="term" value="F:structural constituent of ribosome"/>
    <property type="evidence" value="ECO:0007669"/>
    <property type="project" value="InterPro"/>
</dbReference>
<evidence type="ECO:0000259" key="6">
    <source>
        <dbReference type="Pfam" id="PF00327"/>
    </source>
</evidence>
<feature type="region of interest" description="Disordered" evidence="5">
    <location>
        <begin position="110"/>
        <end position="133"/>
    </location>
</feature>